<gene>
    <name evidence="1" type="ORF">POPTR_019G074500</name>
</gene>
<dbReference type="AlphaFoldDB" id="A0A2K1WR18"/>
<protein>
    <submittedName>
        <fullName evidence="1">Uncharacterized protein</fullName>
    </submittedName>
</protein>
<proteinExistence type="predicted"/>
<sequence length="84" mass="9603">MSAATLIVSNSHVYGCSRVVRCPLQFARAGVVKVISTSSLKSWRNKKNTSTLELGWDYTLLTLYFNLCLDFSFLIKSMFSYYFL</sequence>
<organism evidence="1 2">
    <name type="scientific">Populus trichocarpa</name>
    <name type="common">Western balsam poplar</name>
    <name type="synonym">Populus balsamifera subsp. trichocarpa</name>
    <dbReference type="NCBI Taxonomy" id="3694"/>
    <lineage>
        <taxon>Eukaryota</taxon>
        <taxon>Viridiplantae</taxon>
        <taxon>Streptophyta</taxon>
        <taxon>Embryophyta</taxon>
        <taxon>Tracheophyta</taxon>
        <taxon>Spermatophyta</taxon>
        <taxon>Magnoliopsida</taxon>
        <taxon>eudicotyledons</taxon>
        <taxon>Gunneridae</taxon>
        <taxon>Pentapetalae</taxon>
        <taxon>rosids</taxon>
        <taxon>fabids</taxon>
        <taxon>Malpighiales</taxon>
        <taxon>Salicaceae</taxon>
        <taxon>Saliceae</taxon>
        <taxon>Populus</taxon>
    </lineage>
</organism>
<reference evidence="1 2" key="1">
    <citation type="journal article" date="2006" name="Science">
        <title>The genome of black cottonwood, Populus trichocarpa (Torr. &amp; Gray).</title>
        <authorList>
            <person name="Tuskan G.A."/>
            <person name="Difazio S."/>
            <person name="Jansson S."/>
            <person name="Bohlmann J."/>
            <person name="Grigoriev I."/>
            <person name="Hellsten U."/>
            <person name="Putnam N."/>
            <person name="Ralph S."/>
            <person name="Rombauts S."/>
            <person name="Salamov A."/>
            <person name="Schein J."/>
            <person name="Sterck L."/>
            <person name="Aerts A."/>
            <person name="Bhalerao R.R."/>
            <person name="Bhalerao R.P."/>
            <person name="Blaudez D."/>
            <person name="Boerjan W."/>
            <person name="Brun A."/>
            <person name="Brunner A."/>
            <person name="Busov V."/>
            <person name="Campbell M."/>
            <person name="Carlson J."/>
            <person name="Chalot M."/>
            <person name="Chapman J."/>
            <person name="Chen G.L."/>
            <person name="Cooper D."/>
            <person name="Coutinho P.M."/>
            <person name="Couturier J."/>
            <person name="Covert S."/>
            <person name="Cronk Q."/>
            <person name="Cunningham R."/>
            <person name="Davis J."/>
            <person name="Degroeve S."/>
            <person name="Dejardin A."/>
            <person name="Depamphilis C."/>
            <person name="Detter J."/>
            <person name="Dirks B."/>
            <person name="Dubchak I."/>
            <person name="Duplessis S."/>
            <person name="Ehlting J."/>
            <person name="Ellis B."/>
            <person name="Gendler K."/>
            <person name="Goodstein D."/>
            <person name="Gribskov M."/>
            <person name="Grimwood J."/>
            <person name="Groover A."/>
            <person name="Gunter L."/>
            <person name="Hamberger B."/>
            <person name="Heinze B."/>
            <person name="Helariutta Y."/>
            <person name="Henrissat B."/>
            <person name="Holligan D."/>
            <person name="Holt R."/>
            <person name="Huang W."/>
            <person name="Islam-Faridi N."/>
            <person name="Jones S."/>
            <person name="Jones-Rhoades M."/>
            <person name="Jorgensen R."/>
            <person name="Joshi C."/>
            <person name="Kangasjarvi J."/>
            <person name="Karlsson J."/>
            <person name="Kelleher C."/>
            <person name="Kirkpatrick R."/>
            <person name="Kirst M."/>
            <person name="Kohler A."/>
            <person name="Kalluri U."/>
            <person name="Larimer F."/>
            <person name="Leebens-Mack J."/>
            <person name="Leple J.C."/>
            <person name="Locascio P."/>
            <person name="Lou Y."/>
            <person name="Lucas S."/>
            <person name="Martin F."/>
            <person name="Montanini B."/>
            <person name="Napoli C."/>
            <person name="Nelson D.R."/>
            <person name="Nelson C."/>
            <person name="Nieminen K."/>
            <person name="Nilsson O."/>
            <person name="Pereda V."/>
            <person name="Peter G."/>
            <person name="Philippe R."/>
            <person name="Pilate G."/>
            <person name="Poliakov A."/>
            <person name="Razumovskaya J."/>
            <person name="Richardson P."/>
            <person name="Rinaldi C."/>
            <person name="Ritland K."/>
            <person name="Rouze P."/>
            <person name="Ryaboy D."/>
            <person name="Schmutz J."/>
            <person name="Schrader J."/>
            <person name="Segerman B."/>
            <person name="Shin H."/>
            <person name="Siddiqui A."/>
            <person name="Sterky F."/>
            <person name="Terry A."/>
            <person name="Tsai C.J."/>
            <person name="Uberbacher E."/>
            <person name="Unneberg P."/>
            <person name="Vahala J."/>
            <person name="Wall K."/>
            <person name="Wessler S."/>
            <person name="Yang G."/>
            <person name="Yin T."/>
            <person name="Douglas C."/>
            <person name="Marra M."/>
            <person name="Sandberg G."/>
            <person name="Van de Peer Y."/>
            <person name="Rokhsar D."/>
        </authorList>
    </citation>
    <scope>NUCLEOTIDE SEQUENCE [LARGE SCALE GENOMIC DNA]</scope>
    <source>
        <strain evidence="2">cv. Nisqually</strain>
    </source>
</reference>
<evidence type="ECO:0000313" key="1">
    <source>
        <dbReference type="EMBL" id="PNS90978.1"/>
    </source>
</evidence>
<dbReference type="InParanoid" id="A0A2K1WR18"/>
<keyword evidence="2" id="KW-1185">Reference proteome</keyword>
<dbReference type="EMBL" id="CM009308">
    <property type="protein sequence ID" value="PNS90978.1"/>
    <property type="molecule type" value="Genomic_DNA"/>
</dbReference>
<name>A0A2K1WR18_POPTR</name>
<accession>A0A2K1WR18</accession>
<evidence type="ECO:0000313" key="2">
    <source>
        <dbReference type="Proteomes" id="UP000006729"/>
    </source>
</evidence>
<dbReference type="Proteomes" id="UP000006729">
    <property type="component" value="Chromosome 19"/>
</dbReference>